<dbReference type="Proteomes" id="UP001597521">
    <property type="component" value="Unassembled WGS sequence"/>
</dbReference>
<gene>
    <name evidence="5" type="ORF">ACFSX5_10845</name>
</gene>
<feature type="repeat" description="TPR" evidence="3">
    <location>
        <begin position="106"/>
        <end position="139"/>
    </location>
</feature>
<reference evidence="6" key="1">
    <citation type="journal article" date="2019" name="Int. J. Syst. Evol. Microbiol.">
        <title>The Global Catalogue of Microorganisms (GCM) 10K type strain sequencing project: providing services to taxonomists for standard genome sequencing and annotation.</title>
        <authorList>
            <consortium name="The Broad Institute Genomics Platform"/>
            <consortium name="The Broad Institute Genome Sequencing Center for Infectious Disease"/>
            <person name="Wu L."/>
            <person name="Ma J."/>
        </authorList>
    </citation>
    <scope>NUCLEOTIDE SEQUENCE [LARGE SCALE GENOMIC DNA]</scope>
    <source>
        <strain evidence="6">CCM 7427</strain>
    </source>
</reference>
<evidence type="ECO:0000256" key="2">
    <source>
        <dbReference type="ARBA" id="ARBA00022803"/>
    </source>
</evidence>
<protein>
    <submittedName>
        <fullName evidence="5">Tetratricopeptide repeat protein</fullName>
    </submittedName>
</protein>
<keyword evidence="4" id="KW-0732">Signal</keyword>
<name>A0ABW5QKX1_9HYPH</name>
<sequence>MRKRMGAIAGLLIALMGLFAMAPASGQTSETEYAAALDGLFAELAAAPDPAAAQGISDDIWRLWMEPPDAELAARMASTLELRWRGDVAGLIATLDAVIAEYPDYAEAYNQRATVNFMLGKYDESLADIAATLEREPRHFGALAGRALILKERGEYEQALETMRAALKIHPFLGERALFPELSEDAIEA</sequence>
<dbReference type="PROSITE" id="PS50005">
    <property type="entry name" value="TPR"/>
    <property type="match status" value="2"/>
</dbReference>
<dbReference type="RefSeq" id="WP_386833419.1">
    <property type="nucleotide sequence ID" value="NZ_JBHUNP010000001.1"/>
</dbReference>
<dbReference type="PANTHER" id="PTHR44858:SF1">
    <property type="entry name" value="UDP-N-ACETYLGLUCOSAMINE--PEPTIDE N-ACETYLGLUCOSAMINYLTRANSFERASE SPINDLY-RELATED"/>
    <property type="match status" value="1"/>
</dbReference>
<accession>A0ABW5QKX1</accession>
<dbReference type="InterPro" id="IPR019734">
    <property type="entry name" value="TPR_rpt"/>
</dbReference>
<feature type="chain" id="PRO_5045144076" evidence="4">
    <location>
        <begin position="27"/>
        <end position="189"/>
    </location>
</feature>
<dbReference type="PANTHER" id="PTHR44858">
    <property type="entry name" value="TETRATRICOPEPTIDE REPEAT PROTEIN 6"/>
    <property type="match status" value="1"/>
</dbReference>
<dbReference type="Gene3D" id="1.25.40.10">
    <property type="entry name" value="Tetratricopeptide repeat domain"/>
    <property type="match status" value="1"/>
</dbReference>
<dbReference type="InterPro" id="IPR050498">
    <property type="entry name" value="Ycf3"/>
</dbReference>
<dbReference type="Pfam" id="PF13432">
    <property type="entry name" value="TPR_16"/>
    <property type="match status" value="1"/>
</dbReference>
<evidence type="ECO:0000256" key="1">
    <source>
        <dbReference type="ARBA" id="ARBA00022737"/>
    </source>
</evidence>
<organism evidence="5 6">
    <name type="scientific">Devosia albogilva</name>
    <dbReference type="NCBI Taxonomy" id="429726"/>
    <lineage>
        <taxon>Bacteria</taxon>
        <taxon>Pseudomonadati</taxon>
        <taxon>Pseudomonadota</taxon>
        <taxon>Alphaproteobacteria</taxon>
        <taxon>Hyphomicrobiales</taxon>
        <taxon>Devosiaceae</taxon>
        <taxon>Devosia</taxon>
    </lineage>
</organism>
<dbReference type="SMART" id="SM00028">
    <property type="entry name" value="TPR"/>
    <property type="match status" value="2"/>
</dbReference>
<evidence type="ECO:0000256" key="4">
    <source>
        <dbReference type="SAM" id="SignalP"/>
    </source>
</evidence>
<dbReference type="InterPro" id="IPR011990">
    <property type="entry name" value="TPR-like_helical_dom_sf"/>
</dbReference>
<proteinExistence type="predicted"/>
<evidence type="ECO:0000256" key="3">
    <source>
        <dbReference type="PROSITE-ProRule" id="PRU00339"/>
    </source>
</evidence>
<keyword evidence="1" id="KW-0677">Repeat</keyword>
<dbReference type="SUPFAM" id="SSF48452">
    <property type="entry name" value="TPR-like"/>
    <property type="match status" value="1"/>
</dbReference>
<evidence type="ECO:0000313" key="6">
    <source>
        <dbReference type="Proteomes" id="UP001597521"/>
    </source>
</evidence>
<feature type="repeat" description="TPR" evidence="3">
    <location>
        <begin position="140"/>
        <end position="173"/>
    </location>
</feature>
<keyword evidence="2 3" id="KW-0802">TPR repeat</keyword>
<feature type="signal peptide" evidence="4">
    <location>
        <begin position="1"/>
        <end position="26"/>
    </location>
</feature>
<dbReference type="EMBL" id="JBHUNP010000001">
    <property type="protein sequence ID" value="MFD2648289.1"/>
    <property type="molecule type" value="Genomic_DNA"/>
</dbReference>
<comment type="caution">
    <text evidence="5">The sequence shown here is derived from an EMBL/GenBank/DDBJ whole genome shotgun (WGS) entry which is preliminary data.</text>
</comment>
<keyword evidence="6" id="KW-1185">Reference proteome</keyword>
<evidence type="ECO:0000313" key="5">
    <source>
        <dbReference type="EMBL" id="MFD2648289.1"/>
    </source>
</evidence>